<evidence type="ECO:0000259" key="5">
    <source>
        <dbReference type="PROSITE" id="PS50206"/>
    </source>
</evidence>
<keyword evidence="1" id="KW-0808">Transferase</keyword>
<dbReference type="SUPFAM" id="SSF52821">
    <property type="entry name" value="Rhodanese/Cell cycle control phosphatase"/>
    <property type="match status" value="1"/>
</dbReference>
<dbReference type="FunFam" id="3.40.50.720:FF:000033">
    <property type="entry name" value="Adenylyltransferase and sulfurtransferase MOCS3"/>
    <property type="match status" value="1"/>
</dbReference>
<evidence type="ECO:0000256" key="1">
    <source>
        <dbReference type="ARBA" id="ARBA00022679"/>
    </source>
</evidence>
<dbReference type="CDD" id="cd00158">
    <property type="entry name" value="RHOD"/>
    <property type="match status" value="1"/>
</dbReference>
<keyword evidence="3" id="KW-0067">ATP-binding</keyword>
<dbReference type="SMART" id="SM00450">
    <property type="entry name" value="RHOD"/>
    <property type="match status" value="1"/>
</dbReference>
<dbReference type="InterPro" id="IPR000594">
    <property type="entry name" value="ThiF_NAD_FAD-bd"/>
</dbReference>
<dbReference type="Pfam" id="PF00581">
    <property type="entry name" value="Rhodanese"/>
    <property type="match status" value="1"/>
</dbReference>
<reference evidence="6 7" key="1">
    <citation type="submission" date="2019-05" db="EMBL/GenBank/DDBJ databases">
        <title>Kocuria coralli sp. nov., a novel actinobacterium isolated from coral reef seawater.</title>
        <authorList>
            <person name="Li J."/>
        </authorList>
    </citation>
    <scope>NUCLEOTIDE SEQUENCE [LARGE SCALE GENOMIC DNA]</scope>
    <source>
        <strain evidence="6 7">SCSIO 13007</strain>
    </source>
</reference>
<evidence type="ECO:0000313" key="7">
    <source>
        <dbReference type="Proteomes" id="UP000325957"/>
    </source>
</evidence>
<feature type="domain" description="Rhodanese" evidence="5">
    <location>
        <begin position="330"/>
        <end position="414"/>
    </location>
</feature>
<evidence type="ECO:0000313" key="6">
    <source>
        <dbReference type="EMBL" id="KAA9394517.1"/>
    </source>
</evidence>
<dbReference type="PROSITE" id="PS50206">
    <property type="entry name" value="RHODANESE_3"/>
    <property type="match status" value="1"/>
</dbReference>
<accession>A0A5J5KXL8</accession>
<proteinExistence type="predicted"/>
<dbReference type="InterPro" id="IPR045886">
    <property type="entry name" value="ThiF/MoeB/HesA"/>
</dbReference>
<dbReference type="Gene3D" id="3.40.50.720">
    <property type="entry name" value="NAD(P)-binding Rossmann-like Domain"/>
    <property type="match status" value="1"/>
</dbReference>
<name>A0A5J5KXL8_9MICC</name>
<evidence type="ECO:0000256" key="4">
    <source>
        <dbReference type="SAM" id="MobiDB-lite"/>
    </source>
</evidence>
<feature type="region of interest" description="Disordered" evidence="4">
    <location>
        <begin position="246"/>
        <end position="315"/>
    </location>
</feature>
<dbReference type="InterPro" id="IPR036873">
    <property type="entry name" value="Rhodanese-like_dom_sf"/>
</dbReference>
<dbReference type="RefSeq" id="WP_158033540.1">
    <property type="nucleotide sequence ID" value="NZ_ML708615.1"/>
</dbReference>
<protein>
    <recommendedName>
        <fullName evidence="5">Rhodanese domain-containing protein</fullName>
    </recommendedName>
</protein>
<dbReference type="InterPro" id="IPR001763">
    <property type="entry name" value="Rhodanese-like_dom"/>
</dbReference>
<dbReference type="GO" id="GO:0008641">
    <property type="term" value="F:ubiquitin-like modifier activating enzyme activity"/>
    <property type="evidence" value="ECO:0007669"/>
    <property type="project" value="InterPro"/>
</dbReference>
<keyword evidence="2" id="KW-0547">Nucleotide-binding</keyword>
<dbReference type="SUPFAM" id="SSF69572">
    <property type="entry name" value="Activating enzymes of the ubiquitin-like proteins"/>
    <property type="match status" value="1"/>
</dbReference>
<sequence>MSALSAFNRSQMERFQRHFSLAGFGIEAQAELLRARVAVIGAGALGSPVLTYLAAAGVGTIDLIDDDYVERSNLHRQVIHSEESLGRPKTASAAEVMRGLHPEVVVHEHRVRIAAHNALDLLAGADIVVDGSDNFTTRYVVSDACEILGTPLVTGSILRFYGQVGLFWSRLPDGSRGPTYRDLYPEEPEADAAPSCAEAGVLGVLPGVIGSLMATETIKHLTGIGESLLGRVITFDALTADFRTLNLRPDPQREPVTQMTDTEDAGESCAVPAPAGPDADPVTAAGDRQDHAGAGPEELDFNPFTGEPKQPDDLSPAEFRRELEAGRLGRIIDVREPHEYQAGAVPGAVNIPLGAVLDGSTDLPGLQESTSEQPVVLYCAHGVRSRQALAAISRSHPEAAVKNLLGGYELLHHD</sequence>
<dbReference type="CDD" id="cd00757">
    <property type="entry name" value="ThiF_MoeB_HesA_family"/>
    <property type="match status" value="1"/>
</dbReference>
<feature type="compositionally biased region" description="Low complexity" evidence="4">
    <location>
        <begin position="270"/>
        <end position="286"/>
    </location>
</feature>
<dbReference type="GO" id="GO:0016779">
    <property type="term" value="F:nucleotidyltransferase activity"/>
    <property type="evidence" value="ECO:0007669"/>
    <property type="project" value="TreeGrafter"/>
</dbReference>
<dbReference type="GO" id="GO:0005829">
    <property type="term" value="C:cytosol"/>
    <property type="evidence" value="ECO:0007669"/>
    <property type="project" value="TreeGrafter"/>
</dbReference>
<dbReference type="Pfam" id="PF00899">
    <property type="entry name" value="ThiF"/>
    <property type="match status" value="1"/>
</dbReference>
<dbReference type="AlphaFoldDB" id="A0A5J5KXL8"/>
<dbReference type="GO" id="GO:0004792">
    <property type="term" value="F:thiosulfate-cyanide sulfurtransferase activity"/>
    <property type="evidence" value="ECO:0007669"/>
    <property type="project" value="TreeGrafter"/>
</dbReference>
<organism evidence="6 7">
    <name type="scientific">Kocuria coralli</name>
    <dbReference type="NCBI Taxonomy" id="1461025"/>
    <lineage>
        <taxon>Bacteria</taxon>
        <taxon>Bacillati</taxon>
        <taxon>Actinomycetota</taxon>
        <taxon>Actinomycetes</taxon>
        <taxon>Micrococcales</taxon>
        <taxon>Micrococcaceae</taxon>
        <taxon>Kocuria</taxon>
    </lineage>
</organism>
<dbReference type="GO" id="GO:0005524">
    <property type="term" value="F:ATP binding"/>
    <property type="evidence" value="ECO:0007669"/>
    <property type="project" value="UniProtKB-KW"/>
</dbReference>
<comment type="caution">
    <text evidence="6">The sequence shown here is derived from an EMBL/GenBank/DDBJ whole genome shotgun (WGS) entry which is preliminary data.</text>
</comment>
<dbReference type="PANTHER" id="PTHR10953">
    <property type="entry name" value="UBIQUITIN-ACTIVATING ENZYME E1"/>
    <property type="match status" value="1"/>
</dbReference>
<evidence type="ECO:0000256" key="2">
    <source>
        <dbReference type="ARBA" id="ARBA00022741"/>
    </source>
</evidence>
<dbReference type="Proteomes" id="UP000325957">
    <property type="component" value="Unassembled WGS sequence"/>
</dbReference>
<evidence type="ECO:0000256" key="3">
    <source>
        <dbReference type="ARBA" id="ARBA00022840"/>
    </source>
</evidence>
<dbReference type="GO" id="GO:0008146">
    <property type="term" value="F:sulfotransferase activity"/>
    <property type="evidence" value="ECO:0007669"/>
    <property type="project" value="TreeGrafter"/>
</dbReference>
<gene>
    <name evidence="6" type="ORF">FCK90_06780</name>
</gene>
<dbReference type="EMBL" id="SZWF01000006">
    <property type="protein sequence ID" value="KAA9394517.1"/>
    <property type="molecule type" value="Genomic_DNA"/>
</dbReference>
<dbReference type="Gene3D" id="3.40.250.10">
    <property type="entry name" value="Rhodanese-like domain"/>
    <property type="match status" value="1"/>
</dbReference>
<dbReference type="PANTHER" id="PTHR10953:SF102">
    <property type="entry name" value="ADENYLYLTRANSFERASE AND SULFURTRANSFERASE MOCS3"/>
    <property type="match status" value="1"/>
</dbReference>
<keyword evidence="7" id="KW-1185">Reference proteome</keyword>
<dbReference type="OrthoDB" id="9804286at2"/>
<dbReference type="InterPro" id="IPR035985">
    <property type="entry name" value="Ubiquitin-activating_enz"/>
</dbReference>